<keyword evidence="8" id="KW-0119">Carbohydrate metabolism</keyword>
<reference evidence="11" key="1">
    <citation type="journal article" date="2024" name="Syst. Appl. Microbiol.">
        <title>First single-strain enrichments of Electrothrix cable bacteria, description of E. aestuarii sp. nov. and E. rattekaaiensis sp. nov., and proposal of a cable bacteria taxonomy following the rules of the SeqCode.</title>
        <authorList>
            <person name="Plum-Jensen L.E."/>
            <person name="Schramm A."/>
            <person name="Marshall I.P.G."/>
        </authorList>
    </citation>
    <scope>NUCLEOTIDE SEQUENCE</scope>
    <source>
        <strain evidence="11">Rat1</strain>
    </source>
</reference>
<dbReference type="SUPFAM" id="SSF53448">
    <property type="entry name" value="Nucleotide-diphospho-sugar transferases"/>
    <property type="match status" value="1"/>
</dbReference>
<dbReference type="KEGG" id="eaj:Q3M24_12230"/>
<evidence type="ECO:0000313" key="11">
    <source>
        <dbReference type="EMBL" id="XCN71085.1"/>
    </source>
</evidence>
<evidence type="ECO:0000256" key="6">
    <source>
        <dbReference type="ARBA" id="ARBA00022840"/>
    </source>
</evidence>
<keyword evidence="7" id="KW-0320">Glycogen biosynthesis</keyword>
<dbReference type="Gene3D" id="3.90.550.10">
    <property type="entry name" value="Spore Coat Polysaccharide Biosynthesis Protein SpsA, Chain A"/>
    <property type="match status" value="1"/>
</dbReference>
<keyword evidence="5" id="KW-0547">Nucleotide-binding</keyword>
<dbReference type="CDD" id="cd04651">
    <property type="entry name" value="LbH_G1P_AT_C"/>
    <property type="match status" value="1"/>
</dbReference>
<evidence type="ECO:0000256" key="2">
    <source>
        <dbReference type="ARBA" id="ARBA00022600"/>
    </source>
</evidence>
<accession>A0AAU8LP90</accession>
<evidence type="ECO:0000256" key="3">
    <source>
        <dbReference type="ARBA" id="ARBA00022679"/>
    </source>
</evidence>
<dbReference type="Gene3D" id="2.160.10.10">
    <property type="entry name" value="Hexapeptide repeat proteins"/>
    <property type="match status" value="1"/>
</dbReference>
<feature type="domain" description="Nucleotidyl transferase" evidence="9">
    <location>
        <begin position="10"/>
        <end position="256"/>
    </location>
</feature>
<keyword evidence="6" id="KW-0067">ATP-binding</keyword>
<gene>
    <name evidence="11" type="ORF">Q3M24_12230</name>
</gene>
<dbReference type="InterPro" id="IPR005836">
    <property type="entry name" value="ADP_Glu_pyroP_CS"/>
</dbReference>
<keyword evidence="3" id="KW-0808">Transferase</keyword>
<evidence type="ECO:0000259" key="9">
    <source>
        <dbReference type="Pfam" id="PF00483"/>
    </source>
</evidence>
<dbReference type="Pfam" id="PF24894">
    <property type="entry name" value="Hexapep_GlmU"/>
    <property type="match status" value="1"/>
</dbReference>
<dbReference type="InterPro" id="IPR011831">
    <property type="entry name" value="ADP-Glc_PPase"/>
</dbReference>
<dbReference type="InterPro" id="IPR056818">
    <property type="entry name" value="GlmU/GlgC-like_hexapep"/>
</dbReference>
<dbReference type="CDD" id="cd02508">
    <property type="entry name" value="ADP_Glucose_PP"/>
    <property type="match status" value="1"/>
</dbReference>
<dbReference type="PANTHER" id="PTHR43523:SF2">
    <property type="entry name" value="GLUCOSE-1-PHOSPHATE ADENYLYLTRANSFERASE"/>
    <property type="match status" value="1"/>
</dbReference>
<dbReference type="GO" id="GO:0005524">
    <property type="term" value="F:ATP binding"/>
    <property type="evidence" value="ECO:0007669"/>
    <property type="project" value="UniProtKB-KW"/>
</dbReference>
<dbReference type="AlphaFoldDB" id="A0AAU8LP90"/>
<dbReference type="InterPro" id="IPR029044">
    <property type="entry name" value="Nucleotide-diphossugar_trans"/>
</dbReference>
<reference evidence="11" key="2">
    <citation type="submission" date="2024-06" db="EMBL/GenBank/DDBJ databases">
        <authorList>
            <person name="Plum-Jensen L.E."/>
            <person name="Schramm A."/>
            <person name="Marshall I.P.G."/>
        </authorList>
    </citation>
    <scope>NUCLEOTIDE SEQUENCE</scope>
    <source>
        <strain evidence="11">Rat1</strain>
    </source>
</reference>
<evidence type="ECO:0000256" key="4">
    <source>
        <dbReference type="ARBA" id="ARBA00022695"/>
    </source>
</evidence>
<keyword evidence="2" id="KW-0321">Glycogen metabolism</keyword>
<comment type="similarity">
    <text evidence="1">Belongs to the bacterial/plant glucose-1-phosphate adenylyltransferase family.</text>
</comment>
<dbReference type="GO" id="GO:0008878">
    <property type="term" value="F:glucose-1-phosphate adenylyltransferase activity"/>
    <property type="evidence" value="ECO:0007669"/>
    <property type="project" value="InterPro"/>
</dbReference>
<protein>
    <submittedName>
        <fullName evidence="11">Glucose-1-phosphate adenylyltransferase family protein</fullName>
    </submittedName>
</protein>
<evidence type="ECO:0000256" key="5">
    <source>
        <dbReference type="ARBA" id="ARBA00022741"/>
    </source>
</evidence>
<evidence type="ECO:0000256" key="8">
    <source>
        <dbReference type="ARBA" id="ARBA00023277"/>
    </source>
</evidence>
<dbReference type="PANTHER" id="PTHR43523">
    <property type="entry name" value="GLUCOSE-1-PHOSPHATE ADENYLYLTRANSFERASE-RELATED"/>
    <property type="match status" value="1"/>
</dbReference>
<dbReference type="PROSITE" id="PS00810">
    <property type="entry name" value="ADP_GLC_PYROPHOSPH_3"/>
    <property type="match status" value="1"/>
</dbReference>
<proteinExistence type="inferred from homology"/>
<evidence type="ECO:0000259" key="10">
    <source>
        <dbReference type="Pfam" id="PF24894"/>
    </source>
</evidence>
<keyword evidence="4 11" id="KW-0548">Nucleotidyltransferase</keyword>
<dbReference type="SUPFAM" id="SSF51161">
    <property type="entry name" value="Trimeric LpxA-like enzymes"/>
    <property type="match status" value="1"/>
</dbReference>
<evidence type="ECO:0000256" key="7">
    <source>
        <dbReference type="ARBA" id="ARBA00023056"/>
    </source>
</evidence>
<organism evidence="11">
    <name type="scientific">Candidatus Electrothrix aestuarii</name>
    <dbReference type="NCBI Taxonomy" id="3062594"/>
    <lineage>
        <taxon>Bacteria</taxon>
        <taxon>Pseudomonadati</taxon>
        <taxon>Thermodesulfobacteriota</taxon>
        <taxon>Desulfobulbia</taxon>
        <taxon>Desulfobulbales</taxon>
        <taxon>Desulfobulbaceae</taxon>
        <taxon>Candidatus Electrothrix</taxon>
    </lineage>
</organism>
<sequence>MREAKDALVLLLAGGIGSRLNILVGHRAKPAVPFGGLYRIIDFSLSNVMNSGLTRVGVLTQYKPLSLMRHIQTGEAWDFTGRTRGVKILPPRTGEKDSDWYKGTADAIRQNIDFIRDNHSEQVVILSGDHIYKMDFDDMIAYHRAKKAGVTIGMMVVPKSEIHQFGAGIVDDENRIVDWEEKPKEPRTNLASMGIYVFDTEYLLKALSHDREEIDFGMHIVPRAIEEKQVYAYPFYGYWRDVGTIQAYWDANMDILHADSGISPEEWGIRPNTEADGRAMDRAPARFVQGCTVRSSMISAGSIIEGTVLNSVLSPGVIVRKGAVVRDSVILEDSVIEAGAEVDLAICDKRVHIGEGAVIGHGDDEEKKVSNQEYPTHLYSGISLIGKEVQIPKNMRIGRNCIIRPGKKGRDERVFPAELQHGGIF</sequence>
<dbReference type="EMBL" id="CP159373">
    <property type="protein sequence ID" value="XCN71085.1"/>
    <property type="molecule type" value="Genomic_DNA"/>
</dbReference>
<dbReference type="Pfam" id="PF00483">
    <property type="entry name" value="NTP_transferase"/>
    <property type="match status" value="1"/>
</dbReference>
<dbReference type="InterPro" id="IPR011004">
    <property type="entry name" value="Trimer_LpxA-like_sf"/>
</dbReference>
<dbReference type="GO" id="GO:0005978">
    <property type="term" value="P:glycogen biosynthetic process"/>
    <property type="evidence" value="ECO:0007669"/>
    <property type="project" value="UniProtKB-KW"/>
</dbReference>
<name>A0AAU8LP90_9BACT</name>
<dbReference type="InterPro" id="IPR005835">
    <property type="entry name" value="NTP_transferase_dom"/>
</dbReference>
<evidence type="ECO:0000256" key="1">
    <source>
        <dbReference type="ARBA" id="ARBA00010443"/>
    </source>
</evidence>
<dbReference type="PROSITE" id="PS00809">
    <property type="entry name" value="ADP_GLC_PYROPHOSPH_2"/>
    <property type="match status" value="1"/>
</dbReference>
<feature type="domain" description="Glucose-1-phosphate adenylyltransferase/Bifunctional protein GlmU-like C-terminal hexapeptide" evidence="10">
    <location>
        <begin position="284"/>
        <end position="368"/>
    </location>
</feature>